<proteinExistence type="predicted"/>
<evidence type="ECO:0000313" key="1">
    <source>
        <dbReference type="EMBL" id="JAH31484.1"/>
    </source>
</evidence>
<reference evidence="1" key="1">
    <citation type="submission" date="2014-11" db="EMBL/GenBank/DDBJ databases">
        <authorList>
            <person name="Amaro Gonzalez C."/>
        </authorList>
    </citation>
    <scope>NUCLEOTIDE SEQUENCE</scope>
</reference>
<sequence>MFSKPVCICDVKAAVCSVSVAMQQGCPAQLLTEVVCRGRTERDEQTLQLRHSETGKTNQIILLP</sequence>
<protein>
    <submittedName>
        <fullName evidence="1">Uncharacterized protein</fullName>
    </submittedName>
</protein>
<accession>A0A0E9RQU1</accession>
<reference evidence="1" key="2">
    <citation type="journal article" date="2015" name="Fish Shellfish Immunol.">
        <title>Early steps in the European eel (Anguilla anguilla)-Vibrio vulnificus interaction in the gills: Role of the RtxA13 toxin.</title>
        <authorList>
            <person name="Callol A."/>
            <person name="Pajuelo D."/>
            <person name="Ebbesson L."/>
            <person name="Teles M."/>
            <person name="MacKenzie S."/>
            <person name="Amaro C."/>
        </authorList>
    </citation>
    <scope>NUCLEOTIDE SEQUENCE</scope>
</reference>
<dbReference type="AlphaFoldDB" id="A0A0E9RQU1"/>
<organism evidence="1">
    <name type="scientific">Anguilla anguilla</name>
    <name type="common">European freshwater eel</name>
    <name type="synonym">Muraena anguilla</name>
    <dbReference type="NCBI Taxonomy" id="7936"/>
    <lineage>
        <taxon>Eukaryota</taxon>
        <taxon>Metazoa</taxon>
        <taxon>Chordata</taxon>
        <taxon>Craniata</taxon>
        <taxon>Vertebrata</taxon>
        <taxon>Euteleostomi</taxon>
        <taxon>Actinopterygii</taxon>
        <taxon>Neopterygii</taxon>
        <taxon>Teleostei</taxon>
        <taxon>Anguilliformes</taxon>
        <taxon>Anguillidae</taxon>
        <taxon>Anguilla</taxon>
    </lineage>
</organism>
<name>A0A0E9RQU1_ANGAN</name>
<dbReference type="EMBL" id="GBXM01077093">
    <property type="protein sequence ID" value="JAH31484.1"/>
    <property type="molecule type" value="Transcribed_RNA"/>
</dbReference>